<feature type="compositionally biased region" description="Low complexity" evidence="1">
    <location>
        <begin position="134"/>
        <end position="146"/>
    </location>
</feature>
<evidence type="ECO:0000256" key="1">
    <source>
        <dbReference type="SAM" id="MobiDB-lite"/>
    </source>
</evidence>
<feature type="region of interest" description="Disordered" evidence="1">
    <location>
        <begin position="124"/>
        <end position="163"/>
    </location>
</feature>
<accession>A0ABX8MRS2</accession>
<evidence type="ECO:0000313" key="3">
    <source>
        <dbReference type="Proteomes" id="UP000693952"/>
    </source>
</evidence>
<dbReference type="RefSeq" id="WP_124345885.1">
    <property type="nucleotide sequence ID" value="NZ_CP027706.1"/>
</dbReference>
<name>A0ABX8MRS2_9PSED</name>
<dbReference type="EMBL" id="CP077074">
    <property type="protein sequence ID" value="QXH41989.1"/>
    <property type="molecule type" value="Genomic_DNA"/>
</dbReference>
<proteinExistence type="predicted"/>
<sequence>MSKYFLAQTLGFLCSDEHEPALLEQAVKITDLEYQKLFEGQAQGQAIAADELGRPILVERPGPSAETLALIERAWRDGQLQETDGVVARHRDELDAGGATSLSAAQFQSLQDYRRLLRQWPAQDEFPASDKRPVQVMPAPAAAPAVKRTRARKPAQPAPDAAS</sequence>
<gene>
    <name evidence="2" type="ORF">KSS89_07145</name>
</gene>
<protein>
    <submittedName>
        <fullName evidence="2">Tail fiber assembly protein</fullName>
    </submittedName>
</protein>
<dbReference type="Proteomes" id="UP000693952">
    <property type="component" value="Chromosome"/>
</dbReference>
<keyword evidence="3" id="KW-1185">Reference proteome</keyword>
<reference evidence="2" key="1">
    <citation type="submission" date="2021-06" db="EMBL/GenBank/DDBJ databases">
        <title>Updating the genus Pseudomonas: Description of 43 new species and partition of the Pseudomonas putida group.</title>
        <authorList>
            <person name="Girard L."/>
            <person name="Lood C."/>
            <person name="Vandamme P."/>
            <person name="Rokni-Zadeh H."/>
            <person name="van Noort V."/>
            <person name="Hofte M."/>
            <person name="Lavigne R."/>
            <person name="De Mot R."/>
        </authorList>
    </citation>
    <scope>NUCLEOTIDE SEQUENCE</scope>
    <source>
        <strain evidence="2">CMR12a</strain>
    </source>
</reference>
<evidence type="ECO:0000313" key="2">
    <source>
        <dbReference type="EMBL" id="QXH41989.1"/>
    </source>
</evidence>
<organism evidence="2 3">
    <name type="scientific">Pseudomonas sessilinigenes</name>
    <dbReference type="NCBI Taxonomy" id="658629"/>
    <lineage>
        <taxon>Bacteria</taxon>
        <taxon>Pseudomonadati</taxon>
        <taxon>Pseudomonadota</taxon>
        <taxon>Gammaproteobacteria</taxon>
        <taxon>Pseudomonadales</taxon>
        <taxon>Pseudomonadaceae</taxon>
        <taxon>Pseudomonas</taxon>
    </lineage>
</organism>